<sequence length="238" mass="26845">MTNEYPVTATCGGDSLGRLDHAVALISQCFEQDPAAAYWLNDKPHNERIAYHPQLFYHLLKPAALLGAYFLEANTWESTVVMIPPKIRTDSVWISLRAGWLKNIWHLGYGGCKRLIFDYAGTIERAKKRHMGDKPYFYIFQVATLGEHRGQGLSSMLLYKCTEIAQAARTPIWLEATTEGSKRVYERVGFKVMEHMSVGRGKCDANGEAERGGDGLTIWGMKWVPSSVEIYSMPYEAT</sequence>
<accession>A0A6A6WKX4</accession>
<evidence type="ECO:0000259" key="1">
    <source>
        <dbReference type="PROSITE" id="PS51186"/>
    </source>
</evidence>
<dbReference type="SUPFAM" id="SSF55729">
    <property type="entry name" value="Acyl-CoA N-acyltransferases (Nat)"/>
    <property type="match status" value="1"/>
</dbReference>
<dbReference type="RefSeq" id="XP_033605278.1">
    <property type="nucleotide sequence ID" value="XM_033745102.1"/>
</dbReference>
<dbReference type="PROSITE" id="PS51186">
    <property type="entry name" value="GNAT"/>
    <property type="match status" value="1"/>
</dbReference>
<dbReference type="PANTHER" id="PTHR42791">
    <property type="entry name" value="GNAT FAMILY ACETYLTRANSFERASE"/>
    <property type="match status" value="1"/>
</dbReference>
<dbReference type="InterPro" id="IPR016181">
    <property type="entry name" value="Acyl_CoA_acyltransferase"/>
</dbReference>
<dbReference type="EMBL" id="ML996565">
    <property type="protein sequence ID" value="KAF2762827.1"/>
    <property type="molecule type" value="Genomic_DNA"/>
</dbReference>
<name>A0A6A6WKX4_9PEZI</name>
<dbReference type="Gene3D" id="3.40.630.30">
    <property type="match status" value="1"/>
</dbReference>
<gene>
    <name evidence="2" type="ORF">EJ05DRAFT_481706</name>
</gene>
<dbReference type="GeneID" id="54486156"/>
<dbReference type="GO" id="GO:0016747">
    <property type="term" value="F:acyltransferase activity, transferring groups other than amino-acyl groups"/>
    <property type="evidence" value="ECO:0007669"/>
    <property type="project" value="InterPro"/>
</dbReference>
<proteinExistence type="predicted"/>
<feature type="domain" description="N-acetyltransferase" evidence="1">
    <location>
        <begin position="55"/>
        <end position="225"/>
    </location>
</feature>
<dbReference type="InterPro" id="IPR000182">
    <property type="entry name" value="GNAT_dom"/>
</dbReference>
<evidence type="ECO:0000313" key="2">
    <source>
        <dbReference type="EMBL" id="KAF2762827.1"/>
    </source>
</evidence>
<dbReference type="OrthoDB" id="544277at2759"/>
<dbReference type="PANTHER" id="PTHR42791:SF1">
    <property type="entry name" value="N-ACETYLTRANSFERASE DOMAIN-CONTAINING PROTEIN"/>
    <property type="match status" value="1"/>
</dbReference>
<dbReference type="AlphaFoldDB" id="A0A6A6WKX4"/>
<evidence type="ECO:0000313" key="3">
    <source>
        <dbReference type="Proteomes" id="UP000799437"/>
    </source>
</evidence>
<dbReference type="CDD" id="cd04301">
    <property type="entry name" value="NAT_SF"/>
    <property type="match status" value="1"/>
</dbReference>
<protein>
    <recommendedName>
        <fullName evidence="1">N-acetyltransferase domain-containing protein</fullName>
    </recommendedName>
</protein>
<keyword evidence="3" id="KW-1185">Reference proteome</keyword>
<dbReference type="InterPro" id="IPR052523">
    <property type="entry name" value="Trichothecene_AcTrans"/>
</dbReference>
<organism evidence="2 3">
    <name type="scientific">Pseudovirgaria hyperparasitica</name>
    <dbReference type="NCBI Taxonomy" id="470096"/>
    <lineage>
        <taxon>Eukaryota</taxon>
        <taxon>Fungi</taxon>
        <taxon>Dikarya</taxon>
        <taxon>Ascomycota</taxon>
        <taxon>Pezizomycotina</taxon>
        <taxon>Dothideomycetes</taxon>
        <taxon>Dothideomycetes incertae sedis</taxon>
        <taxon>Acrospermales</taxon>
        <taxon>Acrospermaceae</taxon>
        <taxon>Pseudovirgaria</taxon>
    </lineage>
</organism>
<dbReference type="Pfam" id="PF00583">
    <property type="entry name" value="Acetyltransf_1"/>
    <property type="match status" value="1"/>
</dbReference>
<dbReference type="Proteomes" id="UP000799437">
    <property type="component" value="Unassembled WGS sequence"/>
</dbReference>
<reference evidence="2" key="1">
    <citation type="journal article" date="2020" name="Stud. Mycol.">
        <title>101 Dothideomycetes genomes: a test case for predicting lifestyles and emergence of pathogens.</title>
        <authorList>
            <person name="Haridas S."/>
            <person name="Albert R."/>
            <person name="Binder M."/>
            <person name="Bloem J."/>
            <person name="Labutti K."/>
            <person name="Salamov A."/>
            <person name="Andreopoulos B."/>
            <person name="Baker S."/>
            <person name="Barry K."/>
            <person name="Bills G."/>
            <person name="Bluhm B."/>
            <person name="Cannon C."/>
            <person name="Castanera R."/>
            <person name="Culley D."/>
            <person name="Daum C."/>
            <person name="Ezra D."/>
            <person name="Gonzalez J."/>
            <person name="Henrissat B."/>
            <person name="Kuo A."/>
            <person name="Liang C."/>
            <person name="Lipzen A."/>
            <person name="Lutzoni F."/>
            <person name="Magnuson J."/>
            <person name="Mondo S."/>
            <person name="Nolan M."/>
            <person name="Ohm R."/>
            <person name="Pangilinan J."/>
            <person name="Park H.-J."/>
            <person name="Ramirez L."/>
            <person name="Alfaro M."/>
            <person name="Sun H."/>
            <person name="Tritt A."/>
            <person name="Yoshinaga Y."/>
            <person name="Zwiers L.-H."/>
            <person name="Turgeon B."/>
            <person name="Goodwin S."/>
            <person name="Spatafora J."/>
            <person name="Crous P."/>
            <person name="Grigoriev I."/>
        </authorList>
    </citation>
    <scope>NUCLEOTIDE SEQUENCE</scope>
    <source>
        <strain evidence="2">CBS 121739</strain>
    </source>
</reference>